<organism evidence="3 4">
    <name type="scientific">Marinobacter halodurans</name>
    <dbReference type="NCBI Taxonomy" id="2528979"/>
    <lineage>
        <taxon>Bacteria</taxon>
        <taxon>Pseudomonadati</taxon>
        <taxon>Pseudomonadota</taxon>
        <taxon>Gammaproteobacteria</taxon>
        <taxon>Pseudomonadales</taxon>
        <taxon>Marinobacteraceae</taxon>
        <taxon>Marinobacter</taxon>
    </lineage>
</organism>
<evidence type="ECO:0000256" key="2">
    <source>
        <dbReference type="SAM" id="SignalP"/>
    </source>
</evidence>
<protein>
    <submittedName>
        <fullName evidence="3">5'-methylthioadenosine phosphorylase</fullName>
    </submittedName>
</protein>
<dbReference type="InterPro" id="IPR021241">
    <property type="entry name" value="CsiV"/>
</dbReference>
<feature type="region of interest" description="Disordered" evidence="1">
    <location>
        <begin position="163"/>
        <end position="203"/>
    </location>
</feature>
<feature type="chain" id="PRO_5047193016" evidence="2">
    <location>
        <begin position="28"/>
        <end position="243"/>
    </location>
</feature>
<sequence length="243" mass="27144">MQDFQTRWLAPMALAMALFSMAGKAAADDNVYRAELVLFERLGATDDIAEQMQTRRPETPRDVTRNLWVVGPGGQVNSDLNLVSRNNLYLSSAANRLENSGRYRVLMAAGWVQSFPPDYNGQPMRIALGDVIDQAGDRAIEGYIDIDRVRYLHVTAKLNQWREASEPTNTAGEEPATQDLGNNPYMPGGEAPSGPQDVAGDTHPDRELVTWLHQTRRMRSKEIHYLDSPTLGLLVYFQPLDGQ</sequence>
<dbReference type="Proteomes" id="UP000313645">
    <property type="component" value="Unassembled WGS sequence"/>
</dbReference>
<keyword evidence="2" id="KW-0732">Signal</keyword>
<dbReference type="RefSeq" id="WP_131477791.1">
    <property type="nucleotide sequence ID" value="NZ_SJDL01000001.1"/>
</dbReference>
<name>A0ABY1ZQG7_9GAMM</name>
<proteinExistence type="predicted"/>
<dbReference type="Pfam" id="PF10972">
    <property type="entry name" value="CsiV"/>
    <property type="match status" value="1"/>
</dbReference>
<gene>
    <name evidence="3" type="ORF">EZI54_00015</name>
</gene>
<dbReference type="EMBL" id="SJDL01000001">
    <property type="protein sequence ID" value="TBW59386.1"/>
    <property type="molecule type" value="Genomic_DNA"/>
</dbReference>
<evidence type="ECO:0000256" key="1">
    <source>
        <dbReference type="SAM" id="MobiDB-lite"/>
    </source>
</evidence>
<feature type="signal peptide" evidence="2">
    <location>
        <begin position="1"/>
        <end position="27"/>
    </location>
</feature>
<evidence type="ECO:0000313" key="4">
    <source>
        <dbReference type="Proteomes" id="UP000313645"/>
    </source>
</evidence>
<evidence type="ECO:0000313" key="3">
    <source>
        <dbReference type="EMBL" id="TBW59386.1"/>
    </source>
</evidence>
<accession>A0ABY1ZQG7</accession>
<comment type="caution">
    <text evidence="3">The sequence shown here is derived from an EMBL/GenBank/DDBJ whole genome shotgun (WGS) entry which is preliminary data.</text>
</comment>
<keyword evidence="4" id="KW-1185">Reference proteome</keyword>
<reference evidence="3 4" key="1">
    <citation type="submission" date="2019-02" db="EMBL/GenBank/DDBJ databases">
        <title>Marinobacter halodurans sp. nov., a marine bacterium isolated from sea tidal flat.</title>
        <authorList>
            <person name="Yoo Y."/>
            <person name="Lee D.W."/>
            <person name="Kim B.S."/>
            <person name="Kim J.-J."/>
        </authorList>
    </citation>
    <scope>NUCLEOTIDE SEQUENCE [LARGE SCALE GENOMIC DNA]</scope>
    <source>
        <strain evidence="3 4">YJ-S3-2</strain>
    </source>
</reference>